<dbReference type="Proteomes" id="UP001152747">
    <property type="component" value="Unassembled WGS sequence"/>
</dbReference>
<feature type="transmembrane region" description="Helical" evidence="1">
    <location>
        <begin position="174"/>
        <end position="196"/>
    </location>
</feature>
<feature type="transmembrane region" description="Helical" evidence="1">
    <location>
        <begin position="52"/>
        <end position="74"/>
    </location>
</feature>
<accession>A0A9P1ITI0</accession>
<keyword evidence="3" id="KW-1185">Reference proteome</keyword>
<feature type="transmembrane region" description="Helical" evidence="1">
    <location>
        <begin position="135"/>
        <end position="162"/>
    </location>
</feature>
<evidence type="ECO:0000256" key="1">
    <source>
        <dbReference type="SAM" id="Phobius"/>
    </source>
</evidence>
<dbReference type="OrthoDB" id="5819469at2759"/>
<dbReference type="Pfam" id="PF10318">
    <property type="entry name" value="7TM_GPCR_Srh"/>
    <property type="match status" value="1"/>
</dbReference>
<comment type="caution">
    <text evidence="2">The sequence shown here is derived from an EMBL/GenBank/DDBJ whole genome shotgun (WGS) entry which is preliminary data.</text>
</comment>
<organism evidence="2 3">
    <name type="scientific">Caenorhabditis angaria</name>
    <dbReference type="NCBI Taxonomy" id="860376"/>
    <lineage>
        <taxon>Eukaryota</taxon>
        <taxon>Metazoa</taxon>
        <taxon>Ecdysozoa</taxon>
        <taxon>Nematoda</taxon>
        <taxon>Chromadorea</taxon>
        <taxon>Rhabditida</taxon>
        <taxon>Rhabditina</taxon>
        <taxon>Rhabditomorpha</taxon>
        <taxon>Rhabditoidea</taxon>
        <taxon>Rhabditidae</taxon>
        <taxon>Peloderinae</taxon>
        <taxon>Caenorhabditis</taxon>
    </lineage>
</organism>
<protein>
    <submittedName>
        <fullName evidence="2">Uncharacterized protein</fullName>
    </submittedName>
</protein>
<dbReference type="AlphaFoldDB" id="A0A9P1ITI0"/>
<keyword evidence="1" id="KW-0472">Membrane</keyword>
<evidence type="ECO:0000313" key="3">
    <source>
        <dbReference type="Proteomes" id="UP001152747"/>
    </source>
</evidence>
<feature type="transmembrane region" description="Helical" evidence="1">
    <location>
        <begin position="14"/>
        <end position="40"/>
    </location>
</feature>
<reference evidence="2" key="1">
    <citation type="submission" date="2022-11" db="EMBL/GenBank/DDBJ databases">
        <authorList>
            <person name="Kikuchi T."/>
        </authorList>
    </citation>
    <scope>NUCLEOTIDE SEQUENCE</scope>
    <source>
        <strain evidence="2">PS1010</strain>
    </source>
</reference>
<gene>
    <name evidence="2" type="ORF">CAMP_LOCUS14472</name>
</gene>
<proteinExistence type="predicted"/>
<dbReference type="InterPro" id="IPR019422">
    <property type="entry name" value="7TM_GPCR_serpentine_rcpt_Srh"/>
</dbReference>
<sequence>MFGLNETCIPEKPFFVQIITDGITFLSIPVYFLAFFIIIFKCPSVFDKYRILLLRHLIACFLMEVHMGFFWQLSVNLPSIALCANGIAFDFPRIMFFVLIILILITAYSVFDLFDYRMEVVTTENQYKMKKGLKYFKYLTLFCMNSVHLSFVAFPTAIFLFAFFVKLPNDFMPLSYLCVALLTQHGSGSTVTLLTTNNSLRRVIHKLFFGRKLCRKQVITSSRQFS</sequence>
<keyword evidence="1" id="KW-1133">Transmembrane helix</keyword>
<dbReference type="EMBL" id="CANHGI010000005">
    <property type="protein sequence ID" value="CAI5451835.1"/>
    <property type="molecule type" value="Genomic_DNA"/>
</dbReference>
<feature type="transmembrane region" description="Helical" evidence="1">
    <location>
        <begin position="94"/>
        <end position="114"/>
    </location>
</feature>
<evidence type="ECO:0000313" key="2">
    <source>
        <dbReference type="EMBL" id="CAI5451835.1"/>
    </source>
</evidence>
<dbReference type="PANTHER" id="PTHR47405">
    <property type="entry name" value="SERPENTINE RECEPTOR, CLASS H-RELATED"/>
    <property type="match status" value="1"/>
</dbReference>
<keyword evidence="1" id="KW-0812">Transmembrane</keyword>
<name>A0A9P1ITI0_9PELO</name>
<dbReference type="PANTHER" id="PTHR47405:SF4">
    <property type="entry name" value="SERPENTINE RECEPTOR, CLASS H"/>
    <property type="match status" value="1"/>
</dbReference>